<keyword evidence="7 17" id="KW-0378">Hydrolase</keyword>
<accession>A0A6M0RB51</accession>
<comment type="catalytic activity">
    <reaction evidence="16 17">
        <text>di-trans,octa-cis-undecaprenyl diphosphate + H2O = di-trans,octa-cis-undecaprenyl phosphate + phosphate + H(+)</text>
        <dbReference type="Rhea" id="RHEA:28094"/>
        <dbReference type="ChEBI" id="CHEBI:15377"/>
        <dbReference type="ChEBI" id="CHEBI:15378"/>
        <dbReference type="ChEBI" id="CHEBI:43474"/>
        <dbReference type="ChEBI" id="CHEBI:58405"/>
        <dbReference type="ChEBI" id="CHEBI:60392"/>
        <dbReference type="EC" id="3.6.1.27"/>
    </reaction>
</comment>
<dbReference type="NCBIfam" id="NF001389">
    <property type="entry name" value="PRK00281.1-2"/>
    <property type="match status" value="1"/>
</dbReference>
<evidence type="ECO:0000256" key="14">
    <source>
        <dbReference type="ARBA" id="ARBA00032707"/>
    </source>
</evidence>
<evidence type="ECO:0000256" key="7">
    <source>
        <dbReference type="ARBA" id="ARBA00022801"/>
    </source>
</evidence>
<dbReference type="GO" id="GO:0005886">
    <property type="term" value="C:plasma membrane"/>
    <property type="evidence" value="ECO:0007669"/>
    <property type="project" value="UniProtKB-SubCell"/>
</dbReference>
<keyword evidence="8 17" id="KW-0133">Cell shape</keyword>
<evidence type="ECO:0000256" key="17">
    <source>
        <dbReference type="HAMAP-Rule" id="MF_01006"/>
    </source>
</evidence>
<dbReference type="GO" id="GO:0050380">
    <property type="term" value="F:undecaprenyl-diphosphatase activity"/>
    <property type="evidence" value="ECO:0007669"/>
    <property type="project" value="UniProtKB-UniRule"/>
</dbReference>
<evidence type="ECO:0000256" key="3">
    <source>
        <dbReference type="ARBA" id="ARBA00012374"/>
    </source>
</evidence>
<dbReference type="NCBIfam" id="NF001390">
    <property type="entry name" value="PRK00281.1-4"/>
    <property type="match status" value="1"/>
</dbReference>
<dbReference type="InterPro" id="IPR003824">
    <property type="entry name" value="UppP"/>
</dbReference>
<sequence length="277" mass="31138">MLLDFAEILKVIFLGIVEGITEWLPISSTGHMLLVDEFIALNMSEAFKEMFFVVIQFGAILAVVVMFWEKMFPFQFEDKSQPIVKKDTFSLWFKVAVACVPSAIMGFLFDDYLDAHFHTPIVIAIMLIFYGVLFIIVENWNKKRTSATMTLSYISYKTALMIGAFQVLSLIPGTSRSGATIIGALLLSVSRVAATEFTFFLAVPTMLGASALKLLKFGVNFTSTELLTLVIGMVVAFIVSVLVIKFLMSFIKKRDFKVFGWYRIVLGITVLLMFLMQ</sequence>
<feature type="transmembrane region" description="Helical" evidence="17">
    <location>
        <begin position="158"/>
        <end position="185"/>
    </location>
</feature>
<evidence type="ECO:0000256" key="10">
    <source>
        <dbReference type="ARBA" id="ARBA00022989"/>
    </source>
</evidence>
<dbReference type="GO" id="GO:0008360">
    <property type="term" value="P:regulation of cell shape"/>
    <property type="evidence" value="ECO:0007669"/>
    <property type="project" value="UniProtKB-KW"/>
</dbReference>
<dbReference type="GO" id="GO:0071555">
    <property type="term" value="P:cell wall organization"/>
    <property type="evidence" value="ECO:0007669"/>
    <property type="project" value="UniProtKB-KW"/>
</dbReference>
<protein>
    <recommendedName>
        <fullName evidence="4 17">Undecaprenyl-diphosphatase</fullName>
        <ecNumber evidence="3 17">3.6.1.27</ecNumber>
    </recommendedName>
    <alternativeName>
        <fullName evidence="15 17">Bacitracin resistance protein</fullName>
    </alternativeName>
    <alternativeName>
        <fullName evidence="14 17">Undecaprenyl pyrophosphate phosphatase</fullName>
    </alternativeName>
</protein>
<feature type="transmembrane region" description="Helical" evidence="17">
    <location>
        <begin position="260"/>
        <end position="276"/>
    </location>
</feature>
<evidence type="ECO:0000256" key="11">
    <source>
        <dbReference type="ARBA" id="ARBA00023136"/>
    </source>
</evidence>
<feature type="transmembrane region" description="Helical" evidence="17">
    <location>
        <begin position="115"/>
        <end position="137"/>
    </location>
</feature>
<dbReference type="GO" id="GO:0046677">
    <property type="term" value="P:response to antibiotic"/>
    <property type="evidence" value="ECO:0007669"/>
    <property type="project" value="UniProtKB-UniRule"/>
</dbReference>
<keyword evidence="12 17" id="KW-0046">Antibiotic resistance</keyword>
<keyword evidence="19" id="KW-1185">Reference proteome</keyword>
<comment type="caution">
    <text evidence="18">The sequence shown here is derived from an EMBL/GenBank/DDBJ whole genome shotgun (WGS) entry which is preliminary data.</text>
</comment>
<dbReference type="EC" id="3.6.1.27" evidence="3 17"/>
<evidence type="ECO:0000313" key="18">
    <source>
        <dbReference type="EMBL" id="NEZ46418.1"/>
    </source>
</evidence>
<name>A0A6M0RB51_9CLOT</name>
<comment type="subcellular location">
    <subcellularLocation>
        <location evidence="1 17">Cell membrane</location>
        <topology evidence="1 17">Multi-pass membrane protein</topology>
    </subcellularLocation>
</comment>
<keyword evidence="11 17" id="KW-0472">Membrane</keyword>
<evidence type="ECO:0000256" key="6">
    <source>
        <dbReference type="ARBA" id="ARBA00022692"/>
    </source>
</evidence>
<evidence type="ECO:0000256" key="16">
    <source>
        <dbReference type="ARBA" id="ARBA00047594"/>
    </source>
</evidence>
<keyword evidence="13 17" id="KW-0961">Cell wall biogenesis/degradation</keyword>
<dbReference type="HAMAP" id="MF_01006">
    <property type="entry name" value="Undec_diphosphatase"/>
    <property type="match status" value="1"/>
</dbReference>
<proteinExistence type="inferred from homology"/>
<dbReference type="PANTHER" id="PTHR30622">
    <property type="entry name" value="UNDECAPRENYL-DIPHOSPHATASE"/>
    <property type="match status" value="1"/>
</dbReference>
<organism evidence="18 19">
    <name type="scientific">Clostridium niameyense</name>
    <dbReference type="NCBI Taxonomy" id="1622073"/>
    <lineage>
        <taxon>Bacteria</taxon>
        <taxon>Bacillati</taxon>
        <taxon>Bacillota</taxon>
        <taxon>Clostridia</taxon>
        <taxon>Eubacteriales</taxon>
        <taxon>Clostridiaceae</taxon>
        <taxon>Clostridium</taxon>
    </lineage>
</organism>
<evidence type="ECO:0000256" key="15">
    <source>
        <dbReference type="ARBA" id="ARBA00032932"/>
    </source>
</evidence>
<keyword evidence="10 17" id="KW-1133">Transmembrane helix</keyword>
<dbReference type="AlphaFoldDB" id="A0A6M0RB51"/>
<dbReference type="EMBL" id="SXDP01000002">
    <property type="protein sequence ID" value="NEZ46418.1"/>
    <property type="molecule type" value="Genomic_DNA"/>
</dbReference>
<reference evidence="18 19" key="1">
    <citation type="submission" date="2019-04" db="EMBL/GenBank/DDBJ databases">
        <title>Genome sequencing of Clostridium botulinum Groups I-IV and Clostridium butyricum.</title>
        <authorList>
            <person name="Brunt J."/>
            <person name="Van Vliet A.H.M."/>
            <person name="Stringer S.C."/>
            <person name="Carter A.T."/>
            <person name="Peck M.W."/>
        </authorList>
    </citation>
    <scope>NUCLEOTIDE SEQUENCE [LARGE SCALE GENOMIC DNA]</scope>
    <source>
        <strain evidence="18 19">IFR 18/094</strain>
    </source>
</reference>
<evidence type="ECO:0000256" key="13">
    <source>
        <dbReference type="ARBA" id="ARBA00023316"/>
    </source>
</evidence>
<evidence type="ECO:0000256" key="1">
    <source>
        <dbReference type="ARBA" id="ARBA00004651"/>
    </source>
</evidence>
<keyword evidence="5 17" id="KW-1003">Cell membrane</keyword>
<evidence type="ECO:0000256" key="9">
    <source>
        <dbReference type="ARBA" id="ARBA00022984"/>
    </source>
</evidence>
<keyword evidence="6 17" id="KW-0812">Transmembrane</keyword>
<evidence type="ECO:0000256" key="5">
    <source>
        <dbReference type="ARBA" id="ARBA00022475"/>
    </source>
</evidence>
<evidence type="ECO:0000256" key="4">
    <source>
        <dbReference type="ARBA" id="ARBA00021581"/>
    </source>
</evidence>
<evidence type="ECO:0000256" key="8">
    <source>
        <dbReference type="ARBA" id="ARBA00022960"/>
    </source>
</evidence>
<feature type="transmembrane region" description="Helical" evidence="17">
    <location>
        <begin position="197"/>
        <end position="215"/>
    </location>
</feature>
<gene>
    <name evidence="17" type="primary">uppP</name>
    <name evidence="18" type="ORF">FDF74_04215</name>
</gene>
<comment type="miscellaneous">
    <text evidence="17">Bacitracin is thought to be involved in the inhibition of peptidoglycan synthesis by sequestering undecaprenyl diphosphate, thereby reducing the pool of lipid carrier available.</text>
</comment>
<dbReference type="NCBIfam" id="TIGR00753">
    <property type="entry name" value="undec_PP_bacA"/>
    <property type="match status" value="1"/>
</dbReference>
<dbReference type="RefSeq" id="WP_163248644.1">
    <property type="nucleotide sequence ID" value="NZ_SXDP01000002.1"/>
</dbReference>
<dbReference type="GO" id="GO:0009252">
    <property type="term" value="P:peptidoglycan biosynthetic process"/>
    <property type="evidence" value="ECO:0007669"/>
    <property type="project" value="UniProtKB-KW"/>
</dbReference>
<evidence type="ECO:0000313" key="19">
    <source>
        <dbReference type="Proteomes" id="UP000473885"/>
    </source>
</evidence>
<feature type="transmembrane region" description="Helical" evidence="17">
    <location>
        <begin position="89"/>
        <end position="109"/>
    </location>
</feature>
<evidence type="ECO:0000256" key="2">
    <source>
        <dbReference type="ARBA" id="ARBA00010621"/>
    </source>
</evidence>
<keyword evidence="9 17" id="KW-0573">Peptidoglycan synthesis</keyword>
<dbReference type="NCBIfam" id="NF001391">
    <property type="entry name" value="PRK00281.1-5"/>
    <property type="match status" value="1"/>
</dbReference>
<comment type="similarity">
    <text evidence="2 17">Belongs to the UppP family.</text>
</comment>
<evidence type="ECO:0000256" key="12">
    <source>
        <dbReference type="ARBA" id="ARBA00023251"/>
    </source>
</evidence>
<dbReference type="Proteomes" id="UP000473885">
    <property type="component" value="Unassembled WGS sequence"/>
</dbReference>
<dbReference type="PANTHER" id="PTHR30622:SF3">
    <property type="entry name" value="UNDECAPRENYL-DIPHOSPHATASE"/>
    <property type="match status" value="1"/>
</dbReference>
<feature type="transmembrane region" description="Helical" evidence="17">
    <location>
        <begin position="227"/>
        <end position="248"/>
    </location>
</feature>
<dbReference type="Pfam" id="PF02673">
    <property type="entry name" value="BacA"/>
    <property type="match status" value="1"/>
</dbReference>
<feature type="transmembrane region" description="Helical" evidence="17">
    <location>
        <begin position="50"/>
        <end position="68"/>
    </location>
</feature>
<comment type="function">
    <text evidence="17">Catalyzes the dephosphorylation of undecaprenyl diphosphate (UPP). Confers resistance to bacitracin.</text>
</comment>